<dbReference type="Proteomes" id="UP001165275">
    <property type="component" value="Unassembled WGS sequence"/>
</dbReference>
<organism evidence="1 2">
    <name type="scientific">Serratia silvae</name>
    <dbReference type="NCBI Taxonomy" id="2824122"/>
    <lineage>
        <taxon>Bacteria</taxon>
        <taxon>Pseudomonadati</taxon>
        <taxon>Pseudomonadota</taxon>
        <taxon>Gammaproteobacteria</taxon>
        <taxon>Enterobacterales</taxon>
        <taxon>Yersiniaceae</taxon>
        <taxon>Serratia</taxon>
    </lineage>
</organism>
<dbReference type="EMBL" id="JAGQDC010000008">
    <property type="protein sequence ID" value="MCL1029775.1"/>
    <property type="molecule type" value="Genomic_DNA"/>
</dbReference>
<reference evidence="1" key="1">
    <citation type="submission" date="2021-04" db="EMBL/GenBank/DDBJ databases">
        <title>Genome sequence of Serratia sp. arafor3.</title>
        <authorList>
            <person name="Besaury L."/>
        </authorList>
    </citation>
    <scope>NUCLEOTIDE SEQUENCE</scope>
    <source>
        <strain evidence="1">Arafor3</strain>
    </source>
</reference>
<keyword evidence="2" id="KW-1185">Reference proteome</keyword>
<dbReference type="RefSeq" id="WP_248945980.1">
    <property type="nucleotide sequence ID" value="NZ_CBCSGY010000003.1"/>
</dbReference>
<evidence type="ECO:0000313" key="1">
    <source>
        <dbReference type="EMBL" id="MCL1029775.1"/>
    </source>
</evidence>
<gene>
    <name evidence="1" type="ORF">KAJ71_12190</name>
</gene>
<evidence type="ECO:0000313" key="2">
    <source>
        <dbReference type="Proteomes" id="UP001165275"/>
    </source>
</evidence>
<proteinExistence type="predicted"/>
<protein>
    <submittedName>
        <fullName evidence="1">Uncharacterized protein</fullName>
    </submittedName>
</protein>
<sequence>MVLLARAVQKQKVVLEKSTLKAMNRSSVHIISVYSLVSTGTEVSTINMGLSLQSGPNSQYPGRTWYSLD</sequence>
<comment type="caution">
    <text evidence="1">The sequence shown here is derived from an EMBL/GenBank/DDBJ whole genome shotgun (WGS) entry which is preliminary data.</text>
</comment>
<accession>A0ABT0KCN9</accession>
<name>A0ABT0KCN9_9GAMM</name>